<dbReference type="AlphaFoldDB" id="A0A3E2GU40"/>
<reference evidence="2 3" key="1">
    <citation type="submission" date="2018-05" db="EMBL/GenBank/DDBJ databases">
        <title>Draft genome sequence of Scytalidium lignicola DSM 105466, a ubiquitous saprotrophic fungus.</title>
        <authorList>
            <person name="Buettner E."/>
            <person name="Gebauer A.M."/>
            <person name="Hofrichter M."/>
            <person name="Liers C."/>
            <person name="Kellner H."/>
        </authorList>
    </citation>
    <scope>NUCLEOTIDE SEQUENCE [LARGE SCALE GENOMIC DNA]</scope>
    <source>
        <strain evidence="2 3">DSM 105466</strain>
    </source>
</reference>
<protein>
    <recommendedName>
        <fullName evidence="1">HTH psq-type domain-containing protein</fullName>
    </recommendedName>
</protein>
<dbReference type="InterPro" id="IPR007889">
    <property type="entry name" value="HTH_Psq"/>
</dbReference>
<accession>A0A3E2GU40</accession>
<name>A0A3E2GU40_SCYLI</name>
<dbReference type="GO" id="GO:0003677">
    <property type="term" value="F:DNA binding"/>
    <property type="evidence" value="ECO:0007669"/>
    <property type="project" value="InterPro"/>
</dbReference>
<evidence type="ECO:0000313" key="2">
    <source>
        <dbReference type="EMBL" id="RFU24552.1"/>
    </source>
</evidence>
<evidence type="ECO:0000259" key="1">
    <source>
        <dbReference type="Pfam" id="PF05225"/>
    </source>
</evidence>
<keyword evidence="3" id="KW-1185">Reference proteome</keyword>
<dbReference type="Gene3D" id="1.10.10.60">
    <property type="entry name" value="Homeodomain-like"/>
    <property type="match status" value="1"/>
</dbReference>
<evidence type="ECO:0000313" key="3">
    <source>
        <dbReference type="Proteomes" id="UP000258309"/>
    </source>
</evidence>
<proteinExistence type="predicted"/>
<dbReference type="InterPro" id="IPR009057">
    <property type="entry name" value="Homeodomain-like_sf"/>
</dbReference>
<dbReference type="OrthoDB" id="4207519at2759"/>
<gene>
    <name evidence="2" type="ORF">B7463_g11787</name>
</gene>
<dbReference type="Proteomes" id="UP000258309">
    <property type="component" value="Unassembled WGS sequence"/>
</dbReference>
<feature type="domain" description="HTH psq-type" evidence="1">
    <location>
        <begin position="7"/>
        <end position="47"/>
    </location>
</feature>
<organism evidence="2 3">
    <name type="scientific">Scytalidium lignicola</name>
    <name type="common">Hyphomycete</name>
    <dbReference type="NCBI Taxonomy" id="5539"/>
    <lineage>
        <taxon>Eukaryota</taxon>
        <taxon>Fungi</taxon>
        <taxon>Dikarya</taxon>
        <taxon>Ascomycota</taxon>
        <taxon>Pezizomycotina</taxon>
        <taxon>Leotiomycetes</taxon>
        <taxon>Leotiomycetes incertae sedis</taxon>
        <taxon>Scytalidium</taxon>
    </lineage>
</organism>
<feature type="non-terminal residue" evidence="2">
    <location>
        <position position="184"/>
    </location>
</feature>
<dbReference type="EMBL" id="NCSJ02000432">
    <property type="protein sequence ID" value="RFU24552.1"/>
    <property type="molecule type" value="Genomic_DNA"/>
</dbReference>
<dbReference type="SUPFAM" id="SSF46689">
    <property type="entry name" value="Homeodomain-like"/>
    <property type="match status" value="1"/>
</dbReference>
<sequence>MPPAEQEGRILLAINAIKTKQITSVRKAARVFDVPRGTLNARLCRRVQMGTTYTKRFRMTKLEEESPSGVQAMANTLVSERGEVTPPLPVGKNWLTAFLYCYPELKMKYIHKYNYKRAKYEDPKVICEWFNRFLEVKGQYSILDEDIYNFDKTGFAMGIIAITKVVISSDTFGKPPLIQPGNRE</sequence>
<feature type="non-terminal residue" evidence="2">
    <location>
        <position position="1"/>
    </location>
</feature>
<comment type="caution">
    <text evidence="2">The sequence shown here is derived from an EMBL/GenBank/DDBJ whole genome shotgun (WGS) entry which is preliminary data.</text>
</comment>
<dbReference type="Pfam" id="PF05225">
    <property type="entry name" value="HTH_psq"/>
    <property type="match status" value="1"/>
</dbReference>
<dbReference type="OMA" id="ANSHMAN"/>